<keyword evidence="3" id="KW-1185">Reference proteome</keyword>
<evidence type="ECO:0000259" key="1">
    <source>
        <dbReference type="SMART" id="SM00849"/>
    </source>
</evidence>
<dbReference type="SUPFAM" id="SSF56281">
    <property type="entry name" value="Metallo-hydrolase/oxidoreductase"/>
    <property type="match status" value="1"/>
</dbReference>
<dbReference type="Gene3D" id="1.10.10.10">
    <property type="entry name" value="Winged helix-like DNA-binding domain superfamily/Winged helix DNA-binding domain"/>
    <property type="match status" value="1"/>
</dbReference>
<organism evidence="2 3">
    <name type="scientific">Planosporangium mesophilum</name>
    <dbReference type="NCBI Taxonomy" id="689768"/>
    <lineage>
        <taxon>Bacteria</taxon>
        <taxon>Bacillati</taxon>
        <taxon>Actinomycetota</taxon>
        <taxon>Actinomycetes</taxon>
        <taxon>Micromonosporales</taxon>
        <taxon>Micromonosporaceae</taxon>
        <taxon>Planosporangium</taxon>
    </lineage>
</organism>
<accession>A0A8J3TD71</accession>
<dbReference type="PANTHER" id="PTHR23131">
    <property type="entry name" value="ENDORIBONUCLEASE LACTB2"/>
    <property type="match status" value="1"/>
</dbReference>
<dbReference type="InterPro" id="IPR036388">
    <property type="entry name" value="WH-like_DNA-bd_sf"/>
</dbReference>
<evidence type="ECO:0000313" key="3">
    <source>
        <dbReference type="Proteomes" id="UP000599074"/>
    </source>
</evidence>
<dbReference type="SMART" id="SM00849">
    <property type="entry name" value="Lactamase_B"/>
    <property type="match status" value="1"/>
</dbReference>
<dbReference type="AlphaFoldDB" id="A0A8J3TD71"/>
<gene>
    <name evidence="2" type="ORF">Pme01_33140</name>
</gene>
<comment type="caution">
    <text evidence="2">The sequence shown here is derived from an EMBL/GenBank/DDBJ whole genome shotgun (WGS) entry which is preliminary data.</text>
</comment>
<dbReference type="InterPro" id="IPR036866">
    <property type="entry name" value="RibonucZ/Hydroxyglut_hydro"/>
</dbReference>
<dbReference type="EMBL" id="BOON01000031">
    <property type="protein sequence ID" value="GII23717.1"/>
    <property type="molecule type" value="Genomic_DNA"/>
</dbReference>
<keyword evidence="2" id="KW-0378">Hydrolase</keyword>
<dbReference type="GO" id="GO:0016787">
    <property type="term" value="F:hydrolase activity"/>
    <property type="evidence" value="ECO:0007669"/>
    <property type="project" value="UniProtKB-KW"/>
</dbReference>
<dbReference type="Pfam" id="PF00753">
    <property type="entry name" value="Lactamase_B"/>
    <property type="match status" value="1"/>
</dbReference>
<dbReference type="RefSeq" id="WP_239088271.1">
    <property type="nucleotide sequence ID" value="NZ_BOON01000031.1"/>
</dbReference>
<dbReference type="PANTHER" id="PTHR23131:SF4">
    <property type="entry name" value="METALLO-BETA-LACTAMASE SUPERFAMILY POTEIN"/>
    <property type="match status" value="1"/>
</dbReference>
<dbReference type="Gene3D" id="3.60.15.10">
    <property type="entry name" value="Ribonuclease Z/Hydroxyacylglutathione hydrolase-like"/>
    <property type="match status" value="1"/>
</dbReference>
<reference evidence="2" key="1">
    <citation type="submission" date="2021-01" db="EMBL/GenBank/DDBJ databases">
        <title>Whole genome shotgun sequence of Planosporangium mesophilum NBRC 109066.</title>
        <authorList>
            <person name="Komaki H."/>
            <person name="Tamura T."/>
        </authorList>
    </citation>
    <scope>NUCLEOTIDE SEQUENCE</scope>
    <source>
        <strain evidence="2">NBRC 109066</strain>
    </source>
</reference>
<evidence type="ECO:0000313" key="2">
    <source>
        <dbReference type="EMBL" id="GII23717.1"/>
    </source>
</evidence>
<sequence>MTGDDAVLVTGEAQREAWRAKTLPPVEAVRPGLWSVPVPIPLSPLRYTLCYLFATDAGVVVVDPGWDTDDGRAALSAGLAAAGAGLSDVTGVVATHVHPDHHGLSGWLRETSGAWVAMHPAERDTLPGRIWRATSAGPGDREWLRAQGVPDDEADAVALDPEVMEPLFDMAEPDRLLHDGERVPVPGRDVRAVWTPGHTPGHLCLHDADAGVLLTGDHLLPRISPNIGVNRAQDGDPLTAYLESLELVAGYAGSEALPAHEYRFRRLDVRARSLVDHHRQRCEEIVKAVDDLGEATAWQVAARLTWSRGWPALQGMLRRMALGETVAHLNHLRTTGILRSDEGRPDLWRRADG</sequence>
<proteinExistence type="predicted"/>
<protein>
    <submittedName>
        <fullName evidence="2">MBL fold hydrolase</fullName>
    </submittedName>
</protein>
<name>A0A8J3TD71_9ACTN</name>
<dbReference type="Proteomes" id="UP000599074">
    <property type="component" value="Unassembled WGS sequence"/>
</dbReference>
<dbReference type="InterPro" id="IPR050662">
    <property type="entry name" value="Sec-metab_biosynth-thioest"/>
</dbReference>
<dbReference type="InterPro" id="IPR001279">
    <property type="entry name" value="Metallo-B-lactamas"/>
</dbReference>
<feature type="domain" description="Metallo-beta-lactamase" evidence="1">
    <location>
        <begin position="47"/>
        <end position="260"/>
    </location>
</feature>